<proteinExistence type="predicted"/>
<dbReference type="Proteomes" id="UP001176941">
    <property type="component" value="Chromosome 11"/>
</dbReference>
<reference evidence="1" key="1">
    <citation type="submission" date="2023-04" db="EMBL/GenBank/DDBJ databases">
        <authorList>
            <consortium name="ELIXIR-Norway"/>
        </authorList>
    </citation>
    <scope>NUCLEOTIDE SEQUENCE [LARGE SCALE GENOMIC DNA]</scope>
</reference>
<evidence type="ECO:0000313" key="1">
    <source>
        <dbReference type="EMBL" id="CAI9153888.1"/>
    </source>
</evidence>
<protein>
    <submittedName>
        <fullName evidence="1">Uncharacterized protein</fullName>
    </submittedName>
</protein>
<keyword evidence="2" id="KW-1185">Reference proteome</keyword>
<sequence>MAGGGGVVCVGCAPGPRLAAGDNPKGSHFGTHNGNTWISSFQWIDFREQAPPLTSPSPFHSIVGLSALHSHRRPAGGGVRAWISPASPGQGQARSRAGGWTRGLQAASGRAAATPRWVALGGEAAAASALTWGDVGRRLSRWGSSSHLLASVSSDEIRYVNRFAAGKWRAGRRDPRGLRLRRRSGGGAGRSG</sequence>
<dbReference type="EMBL" id="OX459947">
    <property type="protein sequence ID" value="CAI9153888.1"/>
    <property type="molecule type" value="Genomic_DNA"/>
</dbReference>
<gene>
    <name evidence="1" type="ORF">MRATA1EN1_LOCUS2850</name>
</gene>
<accession>A0ABN8Y0B5</accession>
<organism evidence="1 2">
    <name type="scientific">Rangifer tarandus platyrhynchus</name>
    <name type="common">Svalbard reindeer</name>
    <dbReference type="NCBI Taxonomy" id="3082113"/>
    <lineage>
        <taxon>Eukaryota</taxon>
        <taxon>Metazoa</taxon>
        <taxon>Chordata</taxon>
        <taxon>Craniata</taxon>
        <taxon>Vertebrata</taxon>
        <taxon>Euteleostomi</taxon>
        <taxon>Mammalia</taxon>
        <taxon>Eutheria</taxon>
        <taxon>Laurasiatheria</taxon>
        <taxon>Artiodactyla</taxon>
        <taxon>Ruminantia</taxon>
        <taxon>Pecora</taxon>
        <taxon>Cervidae</taxon>
        <taxon>Odocoileinae</taxon>
        <taxon>Rangifer</taxon>
    </lineage>
</organism>
<name>A0ABN8Y0B5_RANTA</name>
<evidence type="ECO:0000313" key="2">
    <source>
        <dbReference type="Proteomes" id="UP001176941"/>
    </source>
</evidence>